<reference evidence="3" key="1">
    <citation type="submission" date="2017-04" db="EMBL/GenBank/DDBJ databases">
        <title>Finegoldia magna isolated from orthopedic joint implant-associated infections.</title>
        <authorList>
            <person name="Bjorklund S."/>
            <person name="Bruggemann H."/>
            <person name="Jensen A."/>
            <person name="Hellmark B."/>
            <person name="Soderquist B."/>
        </authorList>
    </citation>
    <scope>NUCLEOTIDE SEQUENCE [LARGE SCALE GENOMIC DNA]</scope>
    <source>
        <strain evidence="3">12T273</strain>
    </source>
</reference>
<feature type="signal peptide" evidence="1">
    <location>
        <begin position="1"/>
        <end position="26"/>
    </location>
</feature>
<keyword evidence="1" id="KW-0732">Signal</keyword>
<proteinExistence type="predicted"/>
<dbReference type="EMBL" id="NDYE01000005">
    <property type="protein sequence ID" value="OXZ33723.1"/>
    <property type="molecule type" value="Genomic_DNA"/>
</dbReference>
<protein>
    <recommendedName>
        <fullName evidence="4">Lipoprotein</fullName>
    </recommendedName>
</protein>
<accession>A0A233VMW3</accession>
<sequence length="229" mass="26946">MVVGKLKKTITLVIMMLLLLSSCQKKEIKNDEQKANQNETVKVDIDEKEKADINETVKMFFTQKYYKLEKDTNKIRLSESLEKFLAKKPDNKYYELSKLETLDFYKNKDKIMVLVKTWISTKDQKSGEGAIMRILISENKDGYVVEKEVDEDNIESRNYQTKLSPKDIKHYLKKSLIMNGENISDSEIDKKIKDIDVLDFYSYIGMFEVQKSKETNDDLIHVLENHEYK</sequence>
<dbReference type="RefSeq" id="WP_094208130.1">
    <property type="nucleotide sequence ID" value="NZ_NDYE01000005.1"/>
</dbReference>
<dbReference type="AlphaFoldDB" id="A0A233VMW3"/>
<evidence type="ECO:0000313" key="2">
    <source>
        <dbReference type="EMBL" id="OXZ33723.1"/>
    </source>
</evidence>
<dbReference type="PROSITE" id="PS51257">
    <property type="entry name" value="PROKAR_LIPOPROTEIN"/>
    <property type="match status" value="1"/>
</dbReference>
<evidence type="ECO:0000313" key="3">
    <source>
        <dbReference type="Proteomes" id="UP000215546"/>
    </source>
</evidence>
<feature type="chain" id="PRO_5038545902" description="Lipoprotein" evidence="1">
    <location>
        <begin position="27"/>
        <end position="229"/>
    </location>
</feature>
<organism evidence="2 3">
    <name type="scientific">Finegoldia magna</name>
    <name type="common">Peptostreptococcus magnus</name>
    <dbReference type="NCBI Taxonomy" id="1260"/>
    <lineage>
        <taxon>Bacteria</taxon>
        <taxon>Bacillati</taxon>
        <taxon>Bacillota</taxon>
        <taxon>Tissierellia</taxon>
        <taxon>Tissierellales</taxon>
        <taxon>Peptoniphilaceae</taxon>
        <taxon>Finegoldia</taxon>
    </lineage>
</organism>
<evidence type="ECO:0008006" key="4">
    <source>
        <dbReference type="Google" id="ProtNLM"/>
    </source>
</evidence>
<dbReference type="Proteomes" id="UP000215546">
    <property type="component" value="Unassembled WGS sequence"/>
</dbReference>
<comment type="caution">
    <text evidence="2">The sequence shown here is derived from an EMBL/GenBank/DDBJ whole genome shotgun (WGS) entry which is preliminary data.</text>
</comment>
<evidence type="ECO:0000256" key="1">
    <source>
        <dbReference type="SAM" id="SignalP"/>
    </source>
</evidence>
<name>A0A233VMW3_FINMA</name>
<gene>
    <name evidence="2" type="ORF">B9N55_02315</name>
</gene>